<dbReference type="InterPro" id="IPR006102">
    <property type="entry name" value="Ig-like_GH2"/>
</dbReference>
<dbReference type="InterPro" id="IPR006103">
    <property type="entry name" value="Glyco_hydro_2_cat"/>
</dbReference>
<evidence type="ECO:0000259" key="9">
    <source>
        <dbReference type="Pfam" id="PF00884"/>
    </source>
</evidence>
<feature type="domain" description="Sulfatase N-terminal" evidence="9">
    <location>
        <begin position="668"/>
        <end position="1059"/>
    </location>
</feature>
<feature type="signal peptide" evidence="7">
    <location>
        <begin position="1"/>
        <end position="19"/>
    </location>
</feature>
<evidence type="ECO:0000313" key="12">
    <source>
        <dbReference type="EMBL" id="NNJ27385.1"/>
    </source>
</evidence>
<reference evidence="12 13" key="1">
    <citation type="journal article" date="2020" name="Syst. Appl. Microbiol.">
        <title>Alienimonas chondri sp. nov., a novel planctomycete isolated from the biofilm of the red alga Chondrus crispus.</title>
        <authorList>
            <person name="Vitorino I."/>
            <person name="Albuquerque L."/>
            <person name="Wiegand S."/>
            <person name="Kallscheuer N."/>
            <person name="da Costa M.S."/>
            <person name="Lobo-da-Cunha A."/>
            <person name="Jogler C."/>
            <person name="Lage O.M."/>
        </authorList>
    </citation>
    <scope>NUCLEOTIDE SEQUENCE [LARGE SCALE GENOMIC DNA]</scope>
    <source>
        <strain evidence="12 13">LzC2</strain>
    </source>
</reference>
<evidence type="ECO:0000256" key="2">
    <source>
        <dbReference type="ARBA" id="ARBA00008779"/>
    </source>
</evidence>
<evidence type="ECO:0000259" key="8">
    <source>
        <dbReference type="Pfam" id="PF00703"/>
    </source>
</evidence>
<dbReference type="SUPFAM" id="SSF53649">
    <property type="entry name" value="Alkaline phosphatase-like"/>
    <property type="match status" value="1"/>
</dbReference>
<keyword evidence="7" id="KW-0732">Signal</keyword>
<protein>
    <submittedName>
        <fullName evidence="12">Beta-galactosidase</fullName>
        <ecNumber evidence="12">3.2.1.23</ecNumber>
    </submittedName>
</protein>
<dbReference type="InterPro" id="IPR000917">
    <property type="entry name" value="Sulfatase_N"/>
</dbReference>
<dbReference type="Pfam" id="PF02836">
    <property type="entry name" value="Glyco_hydro_2_C"/>
    <property type="match status" value="1"/>
</dbReference>
<evidence type="ECO:0000259" key="10">
    <source>
        <dbReference type="Pfam" id="PF02836"/>
    </source>
</evidence>
<comment type="caution">
    <text evidence="12">The sequence shown here is derived from an EMBL/GenBank/DDBJ whole genome shotgun (WGS) entry which is preliminary data.</text>
</comment>
<dbReference type="Pfam" id="PF00703">
    <property type="entry name" value="Glyco_hydro_2"/>
    <property type="match status" value="1"/>
</dbReference>
<dbReference type="Pfam" id="PF02837">
    <property type="entry name" value="Glyco_hydro_2_N"/>
    <property type="match status" value="1"/>
</dbReference>
<keyword evidence="6 12" id="KW-0326">Glycosidase</keyword>
<dbReference type="Proteomes" id="UP000609651">
    <property type="component" value="Unassembled WGS sequence"/>
</dbReference>
<dbReference type="InterPro" id="IPR050738">
    <property type="entry name" value="Sulfatase"/>
</dbReference>
<evidence type="ECO:0000256" key="7">
    <source>
        <dbReference type="SAM" id="SignalP"/>
    </source>
</evidence>
<comment type="similarity">
    <text evidence="1">Belongs to the glycosyl hydrolase 2 family.</text>
</comment>
<sequence>MTFPLTLAVAGLATLIPTAAPDPAPGAAPAEWAPVQDSMLTEWGEQVEPDSAWAEYPRPTMVRPQWQNLNGLWQYAVTPGDADPPTEWEGEILVPFALEAPLSGVGRRLNADQALWYRTTIPTPTDATPGERTLLHFEAVDYACEVWVNGVSVGTHVGGNLPFSFDVSKALAASSGSNADGPASLVVKVRDATDAAGAYQLRGKQMMEPRGIWYTPVSGIWQTVWTERVPAAAISAVDFKTTIDGTVAASIVFDGKTSAEASTRITVLDDGNEVATAMSSPSAPASEVTFTIPDVKLWSPASPHLYDLKIELLNGRRVVDTVQSYVGVREVGTEKDENGDLRLTLNGEPLFHWGPLDQGWWPDGLLTPPSDEAMQSDVDWLKRAGFNMIRKHIKVEPRRYYAHCDRVGMLVWQDQPSGGRDEGAGEWPRWHRLADNYPGQPERTEDLSELRIDADWPDAAHEQYMRELKGMVDGLDVHPSIVCWVPFNERWGQHRTAEVGRWLKEYDPTRIVNVASGGNFAPVGDIADEHTYPHPFFNTDEPRFDPFVKVVGEFGGHGWPVKGHLWNEETRNWGYGGLPKTKDEYVDRLAESIRRLGELKKQGVAAGIYTQTTDVEGEINGLLTYDRAVAKIPAERLRQIAQDAGLIDLPAAAGRPDARTSALSGRRPNVVVILVDDMGYSDIGCYGGEIETPNLDALAAGGLRFTQFYNQGRCCPTRASLLTGLQPHQAGIGHMTLPPGQETGVVGPYQGYLNDNCVTLAQVLKPAGYRTLMSGKWHLGAARRDTWPLQRGFEKYYGCLSGAINYFQPGGDRGLTEGNDDAPVPDDFCATDTFTTKAIEYLDETPKDEPFFLYLAYNAPHWPLNVKPEDFRKYRGRYTEGYRAIMAKRNERQRAMGLIGEEVRPAPHPGPKWDSLDEERRDQQDAVMAAYAGCLDSIDQNVGRLVSHLRETDRFENTLILFLSDNGACQEGGKFGSGDERAILNPPLETTGGPRLGLQWAGVCNTPYRKYKHFVHEGGARTPCIAHWPAGVPEADRGGFVREYASLQDVMVTLTDLSGAEYPADMPPLQGRSFTPLLAGDRTPIHTEPTYWEHEGNAAVRRGDWKLVREYRNPWELYDMSDDPTELNDLAEQRPELRDELVGLWEAWATETGVRFPKRFNMYEELQKLKSE</sequence>
<dbReference type="Gene3D" id="3.30.1120.10">
    <property type="match status" value="1"/>
</dbReference>
<dbReference type="SUPFAM" id="SSF49303">
    <property type="entry name" value="beta-Galactosidase/glucuronidase domain"/>
    <property type="match status" value="1"/>
</dbReference>
<dbReference type="GO" id="GO:0004565">
    <property type="term" value="F:beta-galactosidase activity"/>
    <property type="evidence" value="ECO:0007669"/>
    <property type="project" value="UniProtKB-EC"/>
</dbReference>
<feature type="chain" id="PRO_5045106990" evidence="7">
    <location>
        <begin position="20"/>
        <end position="1172"/>
    </location>
</feature>
<dbReference type="InterPro" id="IPR036156">
    <property type="entry name" value="Beta-gal/glucu_dom_sf"/>
</dbReference>
<dbReference type="EC" id="3.2.1.23" evidence="12"/>
<dbReference type="Gene3D" id="2.60.120.260">
    <property type="entry name" value="Galactose-binding domain-like"/>
    <property type="match status" value="1"/>
</dbReference>
<dbReference type="RefSeq" id="WP_206678771.1">
    <property type="nucleotide sequence ID" value="NZ_WTPX01000147.1"/>
</dbReference>
<feature type="domain" description="Glycoside hydrolase family 2 catalytic" evidence="10">
    <location>
        <begin position="372"/>
        <end position="525"/>
    </location>
</feature>
<keyword evidence="5" id="KW-0106">Calcium</keyword>
<dbReference type="PROSITE" id="PS00149">
    <property type="entry name" value="SULFATASE_2"/>
    <property type="match status" value="1"/>
</dbReference>
<dbReference type="Gene3D" id="3.40.720.10">
    <property type="entry name" value="Alkaline Phosphatase, subunit A"/>
    <property type="match status" value="1"/>
</dbReference>
<dbReference type="InterPro" id="IPR008979">
    <property type="entry name" value="Galactose-bd-like_sf"/>
</dbReference>
<accession>A0ABX1VH26</accession>
<dbReference type="InterPro" id="IPR017850">
    <property type="entry name" value="Alkaline_phosphatase_core_sf"/>
</dbReference>
<dbReference type="PANTHER" id="PTHR42693">
    <property type="entry name" value="ARYLSULFATASE FAMILY MEMBER"/>
    <property type="match status" value="1"/>
</dbReference>
<dbReference type="InterPro" id="IPR024607">
    <property type="entry name" value="Sulfatase_CS"/>
</dbReference>
<dbReference type="InterPro" id="IPR013783">
    <property type="entry name" value="Ig-like_fold"/>
</dbReference>
<dbReference type="CDD" id="cd16025">
    <property type="entry name" value="PAS_like"/>
    <property type="match status" value="1"/>
</dbReference>
<dbReference type="EMBL" id="WTPX01000147">
    <property type="protein sequence ID" value="NNJ27385.1"/>
    <property type="molecule type" value="Genomic_DNA"/>
</dbReference>
<evidence type="ECO:0000256" key="5">
    <source>
        <dbReference type="ARBA" id="ARBA00022837"/>
    </source>
</evidence>
<gene>
    <name evidence="12" type="primary">lacZ_2</name>
    <name evidence="12" type="ORF">LzC2_34870</name>
</gene>
<keyword evidence="3" id="KW-0479">Metal-binding</keyword>
<evidence type="ECO:0000313" key="13">
    <source>
        <dbReference type="Proteomes" id="UP000609651"/>
    </source>
</evidence>
<organism evidence="12 13">
    <name type="scientific">Alienimonas chondri</name>
    <dbReference type="NCBI Taxonomy" id="2681879"/>
    <lineage>
        <taxon>Bacteria</taxon>
        <taxon>Pseudomonadati</taxon>
        <taxon>Planctomycetota</taxon>
        <taxon>Planctomycetia</taxon>
        <taxon>Planctomycetales</taxon>
        <taxon>Planctomycetaceae</taxon>
        <taxon>Alienimonas</taxon>
    </lineage>
</organism>
<dbReference type="InterPro" id="IPR006104">
    <property type="entry name" value="Glyco_hydro_2_N"/>
</dbReference>
<evidence type="ECO:0000256" key="4">
    <source>
        <dbReference type="ARBA" id="ARBA00022801"/>
    </source>
</evidence>
<evidence type="ECO:0000256" key="6">
    <source>
        <dbReference type="ARBA" id="ARBA00023295"/>
    </source>
</evidence>
<keyword evidence="13" id="KW-1185">Reference proteome</keyword>
<dbReference type="SUPFAM" id="SSF51445">
    <property type="entry name" value="(Trans)glycosidases"/>
    <property type="match status" value="1"/>
</dbReference>
<evidence type="ECO:0000259" key="11">
    <source>
        <dbReference type="Pfam" id="PF02837"/>
    </source>
</evidence>
<name>A0ABX1VH26_9PLAN</name>
<proteinExistence type="inferred from homology"/>
<dbReference type="SUPFAM" id="SSF49785">
    <property type="entry name" value="Galactose-binding domain-like"/>
    <property type="match status" value="1"/>
</dbReference>
<keyword evidence="4 12" id="KW-0378">Hydrolase</keyword>
<dbReference type="Gene3D" id="2.60.40.10">
    <property type="entry name" value="Immunoglobulins"/>
    <property type="match status" value="1"/>
</dbReference>
<feature type="domain" description="Glycosyl hydrolases family 2 sugar binding" evidence="11">
    <location>
        <begin position="112"/>
        <end position="173"/>
    </location>
</feature>
<evidence type="ECO:0000256" key="3">
    <source>
        <dbReference type="ARBA" id="ARBA00022723"/>
    </source>
</evidence>
<feature type="domain" description="Glycoside hydrolase family 2 immunoglobulin-like beta-sandwich" evidence="8">
    <location>
        <begin position="244"/>
        <end position="329"/>
    </location>
</feature>
<dbReference type="Pfam" id="PF00884">
    <property type="entry name" value="Sulfatase"/>
    <property type="match status" value="1"/>
</dbReference>
<dbReference type="InterPro" id="IPR017853">
    <property type="entry name" value="GH"/>
</dbReference>
<dbReference type="PANTHER" id="PTHR42693:SF53">
    <property type="entry name" value="ENDO-4-O-SULFATASE"/>
    <property type="match status" value="1"/>
</dbReference>
<evidence type="ECO:0000256" key="1">
    <source>
        <dbReference type="ARBA" id="ARBA00007401"/>
    </source>
</evidence>
<comment type="similarity">
    <text evidence="2">Belongs to the sulfatase family.</text>
</comment>
<dbReference type="Gene3D" id="3.20.20.80">
    <property type="entry name" value="Glycosidases"/>
    <property type="match status" value="1"/>
</dbReference>